<feature type="transmembrane region" description="Helical" evidence="2">
    <location>
        <begin position="276"/>
        <end position="297"/>
    </location>
</feature>
<keyword evidence="2" id="KW-1133">Transmembrane helix</keyword>
<dbReference type="SUPFAM" id="SSF81442">
    <property type="entry name" value="Cytochrome c oxidase subunit I-like"/>
    <property type="match status" value="1"/>
</dbReference>
<evidence type="ECO:0000259" key="3">
    <source>
        <dbReference type="PROSITE" id="PS50855"/>
    </source>
</evidence>
<feature type="transmembrane region" description="Helical" evidence="2">
    <location>
        <begin position="176"/>
        <end position="200"/>
    </location>
</feature>
<keyword evidence="1" id="KW-0813">Transport</keyword>
<keyword evidence="1" id="KW-0249">Electron transport</keyword>
<name>A0ABW4ZDH8_9BACT</name>
<dbReference type="Gene3D" id="1.20.210.10">
    <property type="entry name" value="Cytochrome c oxidase-like, subunit I domain"/>
    <property type="match status" value="1"/>
</dbReference>
<sequence>MASEITSQQVEDKVLRAKIDRSLRHPVMFFFTSGAAWLAVSLILGVIASVKSHSPGFLGDCSLFSYGRTFQAHMATFLYGWAAQAAFGTIIWLMARLSRQESKKAGVVLTIGHFWNFTVSVGTIGILLGGGTGKAWMYFPDFVWPILLACYFGIGIWSVIAFRVRRGGHVYISQWYLMAALFWFPWVFLTGNLFVNTFAADGNGVMAAGINAWFRSALLFLFFIPVGVASAYYITPKVTGRPVYSYKLALLGFWALAIIGPWAGMQKTMGAPLPAFLQFVGAGAAVLFIIPALCVAVNILKTTSGKTSTVAHSPSLRFTIAGVIGLLATTVVGGILALPDALRYTQFAFGGTYGYEILALYGFFSMTMFGAIYFIVPRVTNREWISGGLIRQHFWLSLYGVVFIGLFCGILGAFMHGYSLEALDVPIESSQDRLFAYTVGISTGWVFVALANVFFCLHLLLMWLRLGRRSSHPTLLEHHEPTLPAA</sequence>
<feature type="transmembrane region" description="Helical" evidence="2">
    <location>
        <begin position="396"/>
        <end position="415"/>
    </location>
</feature>
<keyword evidence="1" id="KW-0679">Respiratory chain</keyword>
<keyword evidence="5" id="KW-1185">Reference proteome</keyword>
<feature type="domain" description="Cytochrome oxidase subunit I profile" evidence="3">
    <location>
        <begin position="191"/>
        <end position="486"/>
    </location>
</feature>
<feature type="transmembrane region" description="Helical" evidence="2">
    <location>
        <begin position="27"/>
        <end position="50"/>
    </location>
</feature>
<dbReference type="InterPro" id="IPR000883">
    <property type="entry name" value="Cyt_C_Oxase_1"/>
</dbReference>
<evidence type="ECO:0000256" key="1">
    <source>
        <dbReference type="ARBA" id="ARBA00022660"/>
    </source>
</evidence>
<dbReference type="InterPro" id="IPR036927">
    <property type="entry name" value="Cyt_c_oxase-like_su1_sf"/>
</dbReference>
<feature type="transmembrane region" description="Helical" evidence="2">
    <location>
        <begin position="142"/>
        <end position="164"/>
    </location>
</feature>
<feature type="transmembrane region" description="Helical" evidence="2">
    <location>
        <begin position="246"/>
        <end position="264"/>
    </location>
</feature>
<comment type="caution">
    <text evidence="4">The sequence shown here is derived from an EMBL/GenBank/DDBJ whole genome shotgun (WGS) entry which is preliminary data.</text>
</comment>
<evidence type="ECO:0000256" key="2">
    <source>
        <dbReference type="SAM" id="Phobius"/>
    </source>
</evidence>
<organism evidence="4 5">
    <name type="scientific">Rubritalea tangerina</name>
    <dbReference type="NCBI Taxonomy" id="430798"/>
    <lineage>
        <taxon>Bacteria</taxon>
        <taxon>Pseudomonadati</taxon>
        <taxon>Verrucomicrobiota</taxon>
        <taxon>Verrucomicrobiia</taxon>
        <taxon>Verrucomicrobiales</taxon>
        <taxon>Rubritaleaceae</taxon>
        <taxon>Rubritalea</taxon>
    </lineage>
</organism>
<dbReference type="PROSITE" id="PS50855">
    <property type="entry name" value="COX1"/>
    <property type="match status" value="1"/>
</dbReference>
<accession>A0ABW4ZDH8</accession>
<dbReference type="RefSeq" id="WP_377088908.1">
    <property type="nucleotide sequence ID" value="NZ_JBHSJL010000014.1"/>
</dbReference>
<protein>
    <submittedName>
        <fullName evidence="4">Cbb3-type cytochrome c oxidase subunit I</fullName>
    </submittedName>
</protein>
<keyword evidence="2" id="KW-0472">Membrane</keyword>
<feature type="transmembrane region" description="Helical" evidence="2">
    <location>
        <begin position="212"/>
        <end position="234"/>
    </location>
</feature>
<keyword evidence="2" id="KW-0812">Transmembrane</keyword>
<dbReference type="Pfam" id="PF00115">
    <property type="entry name" value="COX1"/>
    <property type="match status" value="1"/>
</dbReference>
<feature type="transmembrane region" description="Helical" evidence="2">
    <location>
        <begin position="318"/>
        <end position="338"/>
    </location>
</feature>
<feature type="transmembrane region" description="Helical" evidence="2">
    <location>
        <begin position="435"/>
        <end position="461"/>
    </location>
</feature>
<dbReference type="Proteomes" id="UP001597389">
    <property type="component" value="Unassembled WGS sequence"/>
</dbReference>
<feature type="transmembrane region" description="Helical" evidence="2">
    <location>
        <begin position="107"/>
        <end position="130"/>
    </location>
</feature>
<feature type="transmembrane region" description="Helical" evidence="2">
    <location>
        <begin position="70"/>
        <end position="95"/>
    </location>
</feature>
<feature type="transmembrane region" description="Helical" evidence="2">
    <location>
        <begin position="358"/>
        <end position="376"/>
    </location>
</feature>
<evidence type="ECO:0000313" key="4">
    <source>
        <dbReference type="EMBL" id="MFD2159953.1"/>
    </source>
</evidence>
<dbReference type="EMBL" id="JBHUJB010000061">
    <property type="protein sequence ID" value="MFD2159953.1"/>
    <property type="molecule type" value="Genomic_DNA"/>
</dbReference>
<evidence type="ECO:0000313" key="5">
    <source>
        <dbReference type="Proteomes" id="UP001597389"/>
    </source>
</evidence>
<reference evidence="5" key="1">
    <citation type="journal article" date="2019" name="Int. J. Syst. Evol. Microbiol.">
        <title>The Global Catalogue of Microorganisms (GCM) 10K type strain sequencing project: providing services to taxonomists for standard genome sequencing and annotation.</title>
        <authorList>
            <consortium name="The Broad Institute Genomics Platform"/>
            <consortium name="The Broad Institute Genome Sequencing Center for Infectious Disease"/>
            <person name="Wu L."/>
            <person name="Ma J."/>
        </authorList>
    </citation>
    <scope>NUCLEOTIDE SEQUENCE [LARGE SCALE GENOMIC DNA]</scope>
    <source>
        <strain evidence="5">CCUG 57942</strain>
    </source>
</reference>
<proteinExistence type="predicted"/>
<gene>
    <name evidence="4" type="ORF">ACFSW8_13680</name>
</gene>
<dbReference type="InterPro" id="IPR023616">
    <property type="entry name" value="Cyt_c_oxase-like_su1_dom"/>
</dbReference>